<dbReference type="PANTHER" id="PTHR31435:SF10">
    <property type="entry name" value="BSR4717 PROTEIN"/>
    <property type="match status" value="1"/>
</dbReference>
<dbReference type="SUPFAM" id="SSF55729">
    <property type="entry name" value="Acyl-CoA N-acyltransferases (Nat)"/>
    <property type="match status" value="1"/>
</dbReference>
<sequence>MAGNPAEMITLTNAQQDVGGSNLSGVNASGAEDLVITNNSALGIYEATIAGRTAAGLVYSQVGNRLVLLATSVLPEFRGKGIAARLIGGVLDELRRQGRTASVTCPFATAFVHAHPEYADVLKDVSQLGEGVAPSTRPVSAASASAPGTSARETT</sequence>
<dbReference type="Proteomes" id="UP000198864">
    <property type="component" value="Unassembled WGS sequence"/>
</dbReference>
<feature type="compositionally biased region" description="Low complexity" evidence="1">
    <location>
        <begin position="132"/>
        <end position="155"/>
    </location>
</feature>
<feature type="domain" description="N-acetyltransferase" evidence="2">
    <location>
        <begin position="37"/>
        <end position="123"/>
    </location>
</feature>
<dbReference type="InterPro" id="IPR045057">
    <property type="entry name" value="Gcn5-rel_NAT"/>
</dbReference>
<dbReference type="InterPro" id="IPR031165">
    <property type="entry name" value="GNAT_YJDJ"/>
</dbReference>
<dbReference type="CDD" id="cd04301">
    <property type="entry name" value="NAT_SF"/>
    <property type="match status" value="1"/>
</dbReference>
<accession>A0A1C4Z745</accession>
<dbReference type="GO" id="GO:0016740">
    <property type="term" value="F:transferase activity"/>
    <property type="evidence" value="ECO:0007669"/>
    <property type="project" value="UniProtKB-KW"/>
</dbReference>
<dbReference type="Pfam" id="PF14542">
    <property type="entry name" value="Acetyltransf_CG"/>
    <property type="match status" value="1"/>
</dbReference>
<evidence type="ECO:0000313" key="3">
    <source>
        <dbReference type="EMBL" id="SCF28832.1"/>
    </source>
</evidence>
<evidence type="ECO:0000256" key="1">
    <source>
        <dbReference type="SAM" id="MobiDB-lite"/>
    </source>
</evidence>
<dbReference type="AlphaFoldDB" id="A0A1C4Z745"/>
<dbReference type="RefSeq" id="WP_091404716.1">
    <property type="nucleotide sequence ID" value="NZ_FMCR01000005.1"/>
</dbReference>
<evidence type="ECO:0000313" key="4">
    <source>
        <dbReference type="Proteomes" id="UP000198864"/>
    </source>
</evidence>
<protein>
    <submittedName>
        <fullName evidence="3">Predicted acetyltransferase, GNAT superfamily</fullName>
    </submittedName>
</protein>
<name>A0A1C4Z745_9ACTN</name>
<dbReference type="Gene3D" id="3.40.630.30">
    <property type="match status" value="1"/>
</dbReference>
<evidence type="ECO:0000259" key="2">
    <source>
        <dbReference type="PROSITE" id="PS51729"/>
    </source>
</evidence>
<dbReference type="STRING" id="285676.GA0070561_5016"/>
<reference evidence="3 4" key="1">
    <citation type="submission" date="2016-06" db="EMBL/GenBank/DDBJ databases">
        <authorList>
            <person name="Kjaerup R.B."/>
            <person name="Dalgaard T.S."/>
            <person name="Juul-Madsen H.R."/>
        </authorList>
    </citation>
    <scope>NUCLEOTIDE SEQUENCE [LARGE SCALE GENOMIC DNA]</scope>
    <source>
        <strain evidence="3 4">DSM 44871</strain>
    </source>
</reference>
<dbReference type="PROSITE" id="PS51729">
    <property type="entry name" value="GNAT_YJDJ"/>
    <property type="match status" value="1"/>
</dbReference>
<keyword evidence="3" id="KW-0808">Transferase</keyword>
<gene>
    <name evidence="3" type="ORF">GA0070561_5016</name>
</gene>
<dbReference type="EMBL" id="FMCR01000005">
    <property type="protein sequence ID" value="SCF28832.1"/>
    <property type="molecule type" value="Genomic_DNA"/>
</dbReference>
<feature type="region of interest" description="Disordered" evidence="1">
    <location>
        <begin position="131"/>
        <end position="155"/>
    </location>
</feature>
<dbReference type="PANTHER" id="PTHR31435">
    <property type="entry name" value="PROTEIN NATD1"/>
    <property type="match status" value="1"/>
</dbReference>
<dbReference type="InterPro" id="IPR016181">
    <property type="entry name" value="Acyl_CoA_acyltransferase"/>
</dbReference>
<organism evidence="3 4">
    <name type="scientific">Micromonospora saelicesensis</name>
    <dbReference type="NCBI Taxonomy" id="285676"/>
    <lineage>
        <taxon>Bacteria</taxon>
        <taxon>Bacillati</taxon>
        <taxon>Actinomycetota</taxon>
        <taxon>Actinomycetes</taxon>
        <taxon>Micromonosporales</taxon>
        <taxon>Micromonosporaceae</taxon>
        <taxon>Micromonospora</taxon>
    </lineage>
</organism>
<proteinExistence type="predicted"/>